<dbReference type="InterPro" id="IPR005801">
    <property type="entry name" value="ADC_synthase"/>
</dbReference>
<dbReference type="EMBL" id="CAEZVN010000090">
    <property type="protein sequence ID" value="CAB4636577.1"/>
    <property type="molecule type" value="Genomic_DNA"/>
</dbReference>
<dbReference type="PANTHER" id="PTHR42839">
    <property type="entry name" value="ISOCHORISMATE SYNTHASE ENTC"/>
    <property type="match status" value="1"/>
</dbReference>
<proteinExistence type="predicted"/>
<dbReference type="InterPro" id="IPR015890">
    <property type="entry name" value="Chorismate_C"/>
</dbReference>
<organism evidence="2">
    <name type="scientific">freshwater metagenome</name>
    <dbReference type="NCBI Taxonomy" id="449393"/>
    <lineage>
        <taxon>unclassified sequences</taxon>
        <taxon>metagenomes</taxon>
        <taxon>ecological metagenomes</taxon>
    </lineage>
</organism>
<dbReference type="PANTHER" id="PTHR42839:SF2">
    <property type="entry name" value="ISOCHORISMATE SYNTHASE ENTC"/>
    <property type="match status" value="1"/>
</dbReference>
<accession>A0A6J6JH91</accession>
<dbReference type="SUPFAM" id="SSF56322">
    <property type="entry name" value="ADC synthase"/>
    <property type="match status" value="1"/>
</dbReference>
<dbReference type="Gene3D" id="3.60.120.10">
    <property type="entry name" value="Anthranilate synthase"/>
    <property type="match status" value="1"/>
</dbReference>
<evidence type="ECO:0000259" key="1">
    <source>
        <dbReference type="Pfam" id="PF00425"/>
    </source>
</evidence>
<reference evidence="2" key="1">
    <citation type="submission" date="2020-05" db="EMBL/GenBank/DDBJ databases">
        <authorList>
            <person name="Chiriac C."/>
            <person name="Salcher M."/>
            <person name="Ghai R."/>
            <person name="Kavagutti S V."/>
        </authorList>
    </citation>
    <scope>NUCLEOTIDE SEQUENCE</scope>
</reference>
<feature type="domain" description="Chorismate-utilising enzyme C-terminal" evidence="1">
    <location>
        <begin position="2"/>
        <end position="188"/>
    </location>
</feature>
<dbReference type="Pfam" id="PF00425">
    <property type="entry name" value="Chorismate_bind"/>
    <property type="match status" value="1"/>
</dbReference>
<dbReference type="AlphaFoldDB" id="A0A6J6JH91"/>
<name>A0A6J6JH91_9ZZZZ</name>
<sequence>MVRVAHGQVSARVLAGTAGRGTDPEVDKAISAALAASAKNTTEHAFAVDSLVQTLAPFCEHVDADPKPFSLALPNLWHLASDVHGVLREEASVLDLAAALHPTAAVAGTPRLEAQQLLAELEPFDRGRYAGPVGWIGADGDGEWAIALRGAQIEAADASGLRSIRAFAGCGIVAGSEPDAELAETELKFSPIREALS</sequence>
<gene>
    <name evidence="2" type="ORF">UFOPK2001_00878</name>
</gene>
<evidence type="ECO:0000313" key="2">
    <source>
        <dbReference type="EMBL" id="CAB4636577.1"/>
    </source>
</evidence>
<protein>
    <submittedName>
        <fullName evidence="2">Unannotated protein</fullName>
    </submittedName>
</protein>